<feature type="compositionally biased region" description="Basic and acidic residues" evidence="1">
    <location>
        <begin position="242"/>
        <end position="255"/>
    </location>
</feature>
<dbReference type="EMBL" id="KV918986">
    <property type="protein sequence ID" value="OSX73604.1"/>
    <property type="molecule type" value="Genomic_DNA"/>
</dbReference>
<dbReference type="AlphaFoldDB" id="A0A1X6NYA1"/>
<organism evidence="2 3">
    <name type="scientific">Porphyra umbilicalis</name>
    <name type="common">Purple laver</name>
    <name type="synonym">Red alga</name>
    <dbReference type="NCBI Taxonomy" id="2786"/>
    <lineage>
        <taxon>Eukaryota</taxon>
        <taxon>Rhodophyta</taxon>
        <taxon>Bangiophyceae</taxon>
        <taxon>Bangiales</taxon>
        <taxon>Bangiaceae</taxon>
        <taxon>Porphyra</taxon>
    </lineage>
</organism>
<name>A0A1X6NYA1_PORUM</name>
<proteinExistence type="predicted"/>
<feature type="region of interest" description="Disordered" evidence="1">
    <location>
        <begin position="83"/>
        <end position="102"/>
    </location>
</feature>
<evidence type="ECO:0000313" key="2">
    <source>
        <dbReference type="EMBL" id="OSX73604.1"/>
    </source>
</evidence>
<evidence type="ECO:0000256" key="1">
    <source>
        <dbReference type="SAM" id="MobiDB-lite"/>
    </source>
</evidence>
<dbReference type="Proteomes" id="UP000218209">
    <property type="component" value="Unassembled WGS sequence"/>
</dbReference>
<keyword evidence="3" id="KW-1185">Reference proteome</keyword>
<accession>A0A1X6NYA1</accession>
<sequence>MRHVRDPSHRRRRQALEVGRRFGRHAHRRDRARLRALLTVLDRTPHRPPEEGARLQQRLGLGHEARHSCKAAVGLANTQVRRRPHRQHRHSRRRRLAHQVRRRPVLARQRRAHSSDRVRLELRGAHKAQQLAVVEVDRRVRLEGRRLGQHRVDGRLQDDVNLLQLRPAARGRLEHRHVGLEPPNGRVNPRLRALDGRLLHNWRRLWSRARGLSRRRRQQLDAGARNGRRHVVRKRAGLGRRRALDAGGRRHDGRLWRQRRTAAAHGQAGRGAGETDRRPPKGGRIGRQHGSGSRGGPDGPDRDGDKRRLHCG</sequence>
<reference evidence="2 3" key="1">
    <citation type="submission" date="2017-03" db="EMBL/GenBank/DDBJ databases">
        <title>WGS assembly of Porphyra umbilicalis.</title>
        <authorList>
            <person name="Brawley S.H."/>
            <person name="Blouin N.A."/>
            <person name="Ficko-Blean E."/>
            <person name="Wheeler G.L."/>
            <person name="Lohr M."/>
            <person name="Goodson H.V."/>
            <person name="Jenkins J.W."/>
            <person name="Blaby-Haas C.E."/>
            <person name="Helliwell K.E."/>
            <person name="Chan C."/>
            <person name="Marriage T."/>
            <person name="Bhattacharya D."/>
            <person name="Klein A.S."/>
            <person name="Badis Y."/>
            <person name="Brodie J."/>
            <person name="Cao Y."/>
            <person name="Collen J."/>
            <person name="Dittami S.M."/>
            <person name="Gachon C.M."/>
            <person name="Green B.R."/>
            <person name="Karpowicz S."/>
            <person name="Kim J.W."/>
            <person name="Kudahl U."/>
            <person name="Lin S."/>
            <person name="Michel G."/>
            <person name="Mittag M."/>
            <person name="Olson B.J."/>
            <person name="Pangilinan J."/>
            <person name="Peng Y."/>
            <person name="Qiu H."/>
            <person name="Shu S."/>
            <person name="Singer J.T."/>
            <person name="Smith A.G."/>
            <person name="Sprecher B.N."/>
            <person name="Wagner V."/>
            <person name="Wang W."/>
            <person name="Wang Z.-Y."/>
            <person name="Yan J."/>
            <person name="Yarish C."/>
            <person name="Zoeuner-Riek S."/>
            <person name="Zhuang Y."/>
            <person name="Zou Y."/>
            <person name="Lindquist E.A."/>
            <person name="Grimwood J."/>
            <person name="Barry K."/>
            <person name="Rokhsar D.S."/>
            <person name="Schmutz J."/>
            <person name="Stiller J.W."/>
            <person name="Grossman A.R."/>
            <person name="Prochnik S.E."/>
        </authorList>
    </citation>
    <scope>NUCLEOTIDE SEQUENCE [LARGE SCALE GENOMIC DNA]</scope>
    <source>
        <strain evidence="2">4086291</strain>
    </source>
</reference>
<feature type="compositionally biased region" description="Basic residues" evidence="1">
    <location>
        <begin position="226"/>
        <end position="241"/>
    </location>
</feature>
<protein>
    <submittedName>
        <fullName evidence="2">Uncharacterized protein</fullName>
    </submittedName>
</protein>
<feature type="region of interest" description="Disordered" evidence="1">
    <location>
        <begin position="213"/>
        <end position="312"/>
    </location>
</feature>
<gene>
    <name evidence="2" type="ORF">BU14_0334s0005</name>
</gene>
<evidence type="ECO:0000313" key="3">
    <source>
        <dbReference type="Proteomes" id="UP000218209"/>
    </source>
</evidence>